<keyword evidence="3" id="KW-1133">Transmembrane helix</keyword>
<dbReference type="PANTHER" id="PTHR24366">
    <property type="entry name" value="IG(IMMUNOGLOBULIN) AND LRR(LEUCINE RICH REPEAT) DOMAINS"/>
    <property type="match status" value="1"/>
</dbReference>
<comment type="caution">
    <text evidence="4">The sequence shown here is derived from an EMBL/GenBank/DDBJ whole genome shotgun (WGS) entry which is preliminary data.</text>
</comment>
<reference evidence="4" key="1">
    <citation type="journal article" date="2023" name="PLoS Negl. Trop. Dis.">
        <title>A genome sequence for Biomphalaria pfeifferi, the major vector snail for the human-infecting parasite Schistosoma mansoni.</title>
        <authorList>
            <person name="Bu L."/>
            <person name="Lu L."/>
            <person name="Laidemitt M.R."/>
            <person name="Zhang S.M."/>
            <person name="Mutuku M."/>
            <person name="Mkoji G."/>
            <person name="Steinauer M."/>
            <person name="Loker E.S."/>
        </authorList>
    </citation>
    <scope>NUCLEOTIDE SEQUENCE</scope>
    <source>
        <strain evidence="4">KasaAsao</strain>
    </source>
</reference>
<proteinExistence type="predicted"/>
<evidence type="ECO:0000256" key="1">
    <source>
        <dbReference type="ARBA" id="ARBA00022614"/>
    </source>
</evidence>
<dbReference type="Proteomes" id="UP001233172">
    <property type="component" value="Unassembled WGS sequence"/>
</dbReference>
<evidence type="ECO:0000256" key="3">
    <source>
        <dbReference type="SAM" id="Phobius"/>
    </source>
</evidence>
<reference evidence="4" key="2">
    <citation type="submission" date="2023-04" db="EMBL/GenBank/DDBJ databases">
        <authorList>
            <person name="Bu L."/>
            <person name="Lu L."/>
            <person name="Laidemitt M.R."/>
            <person name="Zhang S.M."/>
            <person name="Mutuku M."/>
            <person name="Mkoji G."/>
            <person name="Steinauer M."/>
            <person name="Loker E.S."/>
        </authorList>
    </citation>
    <scope>NUCLEOTIDE SEQUENCE</scope>
    <source>
        <strain evidence="4">KasaAsao</strain>
        <tissue evidence="4">Whole Snail</tissue>
    </source>
</reference>
<keyword evidence="3" id="KW-0812">Transmembrane</keyword>
<keyword evidence="2" id="KW-0677">Repeat</keyword>
<evidence type="ECO:0000313" key="4">
    <source>
        <dbReference type="EMBL" id="KAK0040506.1"/>
    </source>
</evidence>
<dbReference type="Pfam" id="PF13855">
    <property type="entry name" value="LRR_8"/>
    <property type="match status" value="1"/>
</dbReference>
<dbReference type="InterPro" id="IPR032675">
    <property type="entry name" value="LRR_dom_sf"/>
</dbReference>
<evidence type="ECO:0000313" key="5">
    <source>
        <dbReference type="Proteomes" id="UP001233172"/>
    </source>
</evidence>
<dbReference type="Gene3D" id="3.80.10.10">
    <property type="entry name" value="Ribonuclease Inhibitor"/>
    <property type="match status" value="2"/>
</dbReference>
<keyword evidence="1" id="KW-0433">Leucine-rich repeat</keyword>
<organism evidence="4 5">
    <name type="scientific">Biomphalaria pfeifferi</name>
    <name type="common">Bloodfluke planorb</name>
    <name type="synonym">Freshwater snail</name>
    <dbReference type="NCBI Taxonomy" id="112525"/>
    <lineage>
        <taxon>Eukaryota</taxon>
        <taxon>Metazoa</taxon>
        <taxon>Spiralia</taxon>
        <taxon>Lophotrochozoa</taxon>
        <taxon>Mollusca</taxon>
        <taxon>Gastropoda</taxon>
        <taxon>Heterobranchia</taxon>
        <taxon>Euthyneura</taxon>
        <taxon>Panpulmonata</taxon>
        <taxon>Hygrophila</taxon>
        <taxon>Lymnaeoidea</taxon>
        <taxon>Planorbidae</taxon>
        <taxon>Biomphalaria</taxon>
    </lineage>
</organism>
<dbReference type="SUPFAM" id="SSF52058">
    <property type="entry name" value="L domain-like"/>
    <property type="match status" value="1"/>
</dbReference>
<dbReference type="AlphaFoldDB" id="A0AAD8EVA0"/>
<feature type="transmembrane region" description="Helical" evidence="3">
    <location>
        <begin position="774"/>
        <end position="797"/>
    </location>
</feature>
<accession>A0AAD8EVA0</accession>
<dbReference type="EMBL" id="JASAOG010000322">
    <property type="protein sequence ID" value="KAK0040506.1"/>
    <property type="molecule type" value="Genomic_DNA"/>
</dbReference>
<protein>
    <submittedName>
        <fullName evidence="4">Decorin isoform X2</fullName>
    </submittedName>
</protein>
<feature type="non-terminal residue" evidence="4">
    <location>
        <position position="1"/>
    </location>
</feature>
<sequence length="811" mass="92022">EIAFSKGILHGSDTIDACTIDKMHRIWILRCFMLCVTSKCETPVCPLQCECHLRQDLYIIDCNAKNLTTLPFLCTFENDESHKKVELHANGNNFRYVLKNSLYHLRNRLVHLEITSNSFSIELARYAFDGFAETLETLKLEPIAADVNALIDSLRKLTGLRVLHLTSVTEELQILSARLSFPALSELRLQKCRLQNITNGVFKSVPLKILNLNNNHMTHIPQELVRAISKSITILHMSANKITEITDSDISTDCRLIFIDLSYNRITSIEEGVLDRCAYLRYFNVSHNPNLFSLGNAIFDGLISLHLDISHTPISNLNFVKKDVLVDLIAFDTNLRCSCDVQVRRLEALQGHLKGTCFFRDNVVFIQSYPLECSRYKNRQKRVRFSLDTQAVNPERNFDLETSIVTQKSWRESRQNLLDSIDTKEARSVFSTHTRATEADSIITPTLSICNKCKSSSIALYQSSEVKASRILDFPSSETSHFVWHSPYNNEPPPTGEANTWFPQELYDIDLNRPEKDIPDLKIPALGISNVDLSKYTTLTVASTDSEGPKPLMSASSTLKDKHEFALQYTSIHIAESSKLAKEDATKIAVEKSKATPVLPNLQKSQTVLETPSTSFENTEITYHAPKNNERSTQSMCLPTTSEQTATSCHWSDNRTIKPSATINIINQISSTITYRRDYTYFIKHVENLNPQFCGTNSLFLKLSPTPVAPETPRPHDIVTVDLSRPSDTKHKVYSESQERRKVTSAEKEHQKILISNEDHEATLDTSSAEIMKWFLECPLSILVCWVHACLIFLLFLRIDHSPKMKNVLDS</sequence>
<evidence type="ECO:0000256" key="2">
    <source>
        <dbReference type="ARBA" id="ARBA00022737"/>
    </source>
</evidence>
<name>A0AAD8EVA0_BIOPF</name>
<gene>
    <name evidence="4" type="ORF">Bpfe_030074</name>
</gene>
<keyword evidence="3" id="KW-0472">Membrane</keyword>
<dbReference type="InterPro" id="IPR001611">
    <property type="entry name" value="Leu-rich_rpt"/>
</dbReference>
<keyword evidence="5" id="KW-1185">Reference proteome</keyword>